<evidence type="ECO:0000256" key="2">
    <source>
        <dbReference type="ARBA" id="ARBA00022676"/>
    </source>
</evidence>
<organism evidence="11 12">
    <name type="scientific">Plectosphaerella plurivora</name>
    <dbReference type="NCBI Taxonomy" id="936078"/>
    <lineage>
        <taxon>Eukaryota</taxon>
        <taxon>Fungi</taxon>
        <taxon>Dikarya</taxon>
        <taxon>Ascomycota</taxon>
        <taxon>Pezizomycotina</taxon>
        <taxon>Sordariomycetes</taxon>
        <taxon>Hypocreomycetidae</taxon>
        <taxon>Glomerellales</taxon>
        <taxon>Plectosphaerellaceae</taxon>
        <taxon>Plectosphaerella</taxon>
    </lineage>
</organism>
<protein>
    <submittedName>
        <fullName evidence="11">Glycosyltransferase family 31 protein</fullName>
    </submittedName>
</protein>
<evidence type="ECO:0000256" key="5">
    <source>
        <dbReference type="ARBA" id="ARBA00022968"/>
    </source>
</evidence>
<evidence type="ECO:0000256" key="8">
    <source>
        <dbReference type="ARBA" id="ARBA00037847"/>
    </source>
</evidence>
<sequence length="644" mass="72558">MALLRPAPQAWESQVLSLLGGVLYLYRARSRLIRPATISRWAEEDDLPPLSLTSSSPSHQQQQPPAAQMHDLKTPPRVAALLQTMDAKLQKLQLPRSMGGPWSYYRLRSLVARTAAVLLLILFLVYTLQPAPIQIPPPSRKIFRTTNRVEFSSPYDQTPSEVDRVQPIANTTKTQHADEWSHALDCGADTAHLRLIAERHDLGDQLDYYKRYIRFTRQPIERKSYTNIQQKLVPGGLRAIDLNNATTHEPCGVPLEVPVTKSPFPSTADLSDYMFAISTTYDRLADPAQNMIKEWAYWLTDSNGRSNGGKLLLLVMGATDTQLDAFTNRLARAGIDADVSHSDQRLEMAVRYLNLVATLYRHKESSNKKWLVLCDDDTFFPSPVGLTNWMRRYNTARPMYVGTLSEDALAVQRHGSQAFGGAGVFITLPLARAISRILSTCKTDQKIQESDSGYGPQGDILLRKCIYENTSVRLTQLHHLWQLDLFGDAGGFYESGTRPLSVHHYRHSWHTAYPGHASKVAHTCGEDCTFQRFVTADGFVVANGYSVAQYPEGIDFDLEQLEATWAGSNDPNLGWRFDLMLGPQRLSLHRTGRKLAWEMVEARNGADGSVTQVYIRRKGDDRWKYEGKPMKETDGVIELVWIPS</sequence>
<dbReference type="GO" id="GO:0016020">
    <property type="term" value="C:membrane"/>
    <property type="evidence" value="ECO:0007669"/>
    <property type="project" value="UniProtKB-SubCell"/>
</dbReference>
<evidence type="ECO:0000256" key="9">
    <source>
        <dbReference type="SAM" id="MobiDB-lite"/>
    </source>
</evidence>
<evidence type="ECO:0000259" key="10">
    <source>
        <dbReference type="Pfam" id="PF02434"/>
    </source>
</evidence>
<dbReference type="OrthoDB" id="414175at2759"/>
<evidence type="ECO:0000313" key="12">
    <source>
        <dbReference type="Proteomes" id="UP000770015"/>
    </source>
</evidence>
<comment type="subcellular location">
    <subcellularLocation>
        <location evidence="8">Endomembrane system</location>
        <topology evidence="8">Single-pass membrane protein</topology>
    </subcellularLocation>
    <subcellularLocation>
        <location evidence="1">Membrane</location>
        <topology evidence="1">Single-pass type II membrane protein</topology>
    </subcellularLocation>
</comment>
<reference evidence="11" key="1">
    <citation type="journal article" date="2021" name="Nat. Commun.">
        <title>Genetic determinants of endophytism in the Arabidopsis root mycobiome.</title>
        <authorList>
            <person name="Mesny F."/>
            <person name="Miyauchi S."/>
            <person name="Thiergart T."/>
            <person name="Pickel B."/>
            <person name="Atanasova L."/>
            <person name="Karlsson M."/>
            <person name="Huettel B."/>
            <person name="Barry K.W."/>
            <person name="Haridas S."/>
            <person name="Chen C."/>
            <person name="Bauer D."/>
            <person name="Andreopoulos W."/>
            <person name="Pangilinan J."/>
            <person name="LaButti K."/>
            <person name="Riley R."/>
            <person name="Lipzen A."/>
            <person name="Clum A."/>
            <person name="Drula E."/>
            <person name="Henrissat B."/>
            <person name="Kohler A."/>
            <person name="Grigoriev I.V."/>
            <person name="Martin F.M."/>
            <person name="Hacquard S."/>
        </authorList>
    </citation>
    <scope>NUCLEOTIDE SEQUENCE</scope>
    <source>
        <strain evidence="11">MPI-SDFR-AT-0117</strain>
    </source>
</reference>
<keyword evidence="7" id="KW-0472">Membrane</keyword>
<evidence type="ECO:0000256" key="6">
    <source>
        <dbReference type="ARBA" id="ARBA00022989"/>
    </source>
</evidence>
<evidence type="ECO:0000256" key="4">
    <source>
        <dbReference type="ARBA" id="ARBA00022692"/>
    </source>
</evidence>
<feature type="compositionally biased region" description="Low complexity" evidence="9">
    <location>
        <begin position="49"/>
        <end position="68"/>
    </location>
</feature>
<keyword evidence="2" id="KW-0328">Glycosyltransferase</keyword>
<keyword evidence="4" id="KW-0812">Transmembrane</keyword>
<comment type="caution">
    <text evidence="11">The sequence shown here is derived from an EMBL/GenBank/DDBJ whole genome shotgun (WGS) entry which is preliminary data.</text>
</comment>
<keyword evidence="12" id="KW-1185">Reference proteome</keyword>
<evidence type="ECO:0000313" key="11">
    <source>
        <dbReference type="EMBL" id="KAH6688482.1"/>
    </source>
</evidence>
<proteinExistence type="predicted"/>
<evidence type="ECO:0000256" key="7">
    <source>
        <dbReference type="ARBA" id="ARBA00023136"/>
    </source>
</evidence>
<keyword evidence="3" id="KW-0808">Transferase</keyword>
<gene>
    <name evidence="11" type="ORF">F5X68DRAFT_205755</name>
</gene>
<evidence type="ECO:0000256" key="3">
    <source>
        <dbReference type="ARBA" id="ARBA00022679"/>
    </source>
</evidence>
<keyword evidence="6" id="KW-1133">Transmembrane helix</keyword>
<keyword evidence="5" id="KW-0735">Signal-anchor</keyword>
<accession>A0A9P9ABU7</accession>
<dbReference type="InterPro" id="IPR003378">
    <property type="entry name" value="Fringe-like_glycosylTrfase"/>
</dbReference>
<dbReference type="Gene3D" id="3.90.550.50">
    <property type="match status" value="1"/>
</dbReference>
<dbReference type="Pfam" id="PF02434">
    <property type="entry name" value="Fringe"/>
    <property type="match status" value="1"/>
</dbReference>
<dbReference type="GO" id="GO:0016757">
    <property type="term" value="F:glycosyltransferase activity"/>
    <property type="evidence" value="ECO:0007669"/>
    <property type="project" value="UniProtKB-KW"/>
</dbReference>
<name>A0A9P9ABU7_9PEZI</name>
<dbReference type="PANTHER" id="PTHR10811">
    <property type="entry name" value="FRINGE-RELATED"/>
    <property type="match status" value="1"/>
</dbReference>
<evidence type="ECO:0000256" key="1">
    <source>
        <dbReference type="ARBA" id="ARBA00004606"/>
    </source>
</evidence>
<dbReference type="EMBL" id="JAGSXJ010000009">
    <property type="protein sequence ID" value="KAH6688482.1"/>
    <property type="molecule type" value="Genomic_DNA"/>
</dbReference>
<dbReference type="Proteomes" id="UP000770015">
    <property type="component" value="Unassembled WGS sequence"/>
</dbReference>
<dbReference type="GO" id="GO:0012505">
    <property type="term" value="C:endomembrane system"/>
    <property type="evidence" value="ECO:0007669"/>
    <property type="project" value="UniProtKB-SubCell"/>
</dbReference>
<dbReference type="AlphaFoldDB" id="A0A9P9ABU7"/>
<feature type="region of interest" description="Disordered" evidence="9">
    <location>
        <begin position="49"/>
        <end position="70"/>
    </location>
</feature>
<feature type="domain" description="Fringe-like glycosyltransferase" evidence="10">
    <location>
        <begin position="357"/>
        <end position="478"/>
    </location>
</feature>